<dbReference type="VEuPathDB" id="FungiDB:P175DRAFT_0501261"/>
<protein>
    <submittedName>
        <fullName evidence="1">Uncharacterized protein</fullName>
    </submittedName>
</protein>
<evidence type="ECO:0000313" key="1">
    <source>
        <dbReference type="EMBL" id="PTU20640.1"/>
    </source>
</evidence>
<dbReference type="AlphaFoldDB" id="A0A2T5LWI2"/>
<comment type="caution">
    <text evidence="1">The sequence shown here is derived from an EMBL/GenBank/DDBJ whole genome shotgun (WGS) entry which is preliminary data.</text>
</comment>
<gene>
    <name evidence="1" type="ORF">P175DRAFT_0501261</name>
</gene>
<proteinExistence type="predicted"/>
<dbReference type="EMBL" id="MSFN02000004">
    <property type="protein sequence ID" value="PTU20640.1"/>
    <property type="molecule type" value="Genomic_DNA"/>
</dbReference>
<dbReference type="RefSeq" id="XP_040752032.1">
    <property type="nucleotide sequence ID" value="XM_040897125.1"/>
</dbReference>
<organism evidence="1 2">
    <name type="scientific">Aspergillus ochraceoroseus IBT 24754</name>
    <dbReference type="NCBI Taxonomy" id="1392256"/>
    <lineage>
        <taxon>Eukaryota</taxon>
        <taxon>Fungi</taxon>
        <taxon>Dikarya</taxon>
        <taxon>Ascomycota</taxon>
        <taxon>Pezizomycotina</taxon>
        <taxon>Eurotiomycetes</taxon>
        <taxon>Eurotiomycetidae</taxon>
        <taxon>Eurotiales</taxon>
        <taxon>Aspergillaceae</taxon>
        <taxon>Aspergillus</taxon>
        <taxon>Aspergillus subgen. Nidulantes</taxon>
    </lineage>
</organism>
<dbReference type="Proteomes" id="UP000244073">
    <property type="component" value="Unassembled WGS sequence"/>
</dbReference>
<sequence length="73" mass="8074">MLLRSTKNHNKNKKNKNGFPWAALVGCNSWGLVAIRSTASPRRPTMPSVSLYTTNRSRPDGAVMPFVLSGIHH</sequence>
<name>A0A2T5LWI2_9EURO</name>
<dbReference type="PROSITE" id="PS51257">
    <property type="entry name" value="PROKAR_LIPOPROTEIN"/>
    <property type="match status" value="1"/>
</dbReference>
<dbReference type="GeneID" id="63814007"/>
<accession>A0A2T5LWI2</accession>
<evidence type="ECO:0000313" key="2">
    <source>
        <dbReference type="Proteomes" id="UP000244073"/>
    </source>
</evidence>
<reference evidence="1 2" key="1">
    <citation type="journal article" date="2018" name="Proc. Natl. Acad. Sci. U.S.A.">
        <title>Linking secondary metabolites to gene clusters through genome sequencing of six diverse Aspergillus species.</title>
        <authorList>
            <person name="Kaerboelling I."/>
            <person name="Vesth T.C."/>
            <person name="Frisvad J.C."/>
            <person name="Nybo J.L."/>
            <person name="Theobald S."/>
            <person name="Kuo A."/>
            <person name="Bowyer P."/>
            <person name="Matsuda Y."/>
            <person name="Mondo S."/>
            <person name="Lyhne E.K."/>
            <person name="Kogle M.E."/>
            <person name="Clum A."/>
            <person name="Lipzen A."/>
            <person name="Salamov A."/>
            <person name="Ngan C.Y."/>
            <person name="Daum C."/>
            <person name="Chiniquy J."/>
            <person name="Barry K."/>
            <person name="LaButti K."/>
            <person name="Haridas S."/>
            <person name="Simmons B.A."/>
            <person name="Magnuson J.K."/>
            <person name="Mortensen U.H."/>
            <person name="Larsen T.O."/>
            <person name="Grigoriev I.V."/>
            <person name="Baker S.E."/>
            <person name="Andersen M.R."/>
        </authorList>
    </citation>
    <scope>NUCLEOTIDE SEQUENCE [LARGE SCALE GENOMIC DNA]</scope>
    <source>
        <strain evidence="1 2">IBT 24754</strain>
    </source>
</reference>